<gene>
    <name evidence="3" type="primary">LOC106817124</name>
</gene>
<protein>
    <submittedName>
        <fullName evidence="3">Uncharacterized protein LOC106817124</fullName>
    </submittedName>
</protein>
<evidence type="ECO:0000256" key="1">
    <source>
        <dbReference type="SAM" id="Coils"/>
    </source>
</evidence>
<keyword evidence="2" id="KW-1185">Reference proteome</keyword>
<evidence type="ECO:0000313" key="3">
    <source>
        <dbReference type="RefSeq" id="XP_014677257.1"/>
    </source>
</evidence>
<dbReference type="RefSeq" id="XP_014677257.1">
    <property type="nucleotide sequence ID" value="XM_014821771.1"/>
</dbReference>
<dbReference type="Proteomes" id="UP000695022">
    <property type="component" value="Unplaced"/>
</dbReference>
<accession>A0ABM1EYI6</accession>
<sequence length="265" mass="30379">MSKAAREEEITLSVKFWNQKKINMMAKSLAKKHAKMKNEIEIVEPEILGNCRQLGIDVTTLPQWVKEITEFASGYDGQADNDQGAIMTRLETLSFTIQQRRHVMRQNERAKHNTVLRSRNERDTKAVAAAIVQLHDVTPQIAVTTARVLEGNFPWLVEGTATSHTTAEKRKVAELHQKLMRLKEEMLILETEMKQFITYYENQLVKYMYCDLTTDYFGCTHGEACNFYCIGKGPLTKKAQAGAMILLQAREDYIKKQLQTAQSLF</sequence>
<feature type="coiled-coil region" evidence="1">
    <location>
        <begin position="165"/>
        <end position="192"/>
    </location>
</feature>
<name>A0ABM1EYI6_PRICU</name>
<proteinExistence type="predicted"/>
<dbReference type="GeneID" id="106817124"/>
<evidence type="ECO:0000313" key="2">
    <source>
        <dbReference type="Proteomes" id="UP000695022"/>
    </source>
</evidence>
<reference evidence="3" key="1">
    <citation type="submission" date="2025-08" db="UniProtKB">
        <authorList>
            <consortium name="RefSeq"/>
        </authorList>
    </citation>
    <scope>IDENTIFICATION</scope>
</reference>
<keyword evidence="1" id="KW-0175">Coiled coil</keyword>
<organism evidence="2 3">
    <name type="scientific">Priapulus caudatus</name>
    <name type="common">Priapulid worm</name>
    <dbReference type="NCBI Taxonomy" id="37621"/>
    <lineage>
        <taxon>Eukaryota</taxon>
        <taxon>Metazoa</taxon>
        <taxon>Ecdysozoa</taxon>
        <taxon>Scalidophora</taxon>
        <taxon>Priapulida</taxon>
        <taxon>Priapulimorpha</taxon>
        <taxon>Priapulimorphida</taxon>
        <taxon>Priapulidae</taxon>
        <taxon>Priapulus</taxon>
    </lineage>
</organism>